<evidence type="ECO:0000313" key="2">
    <source>
        <dbReference type="Proteomes" id="UP000295547"/>
    </source>
</evidence>
<dbReference type="Proteomes" id="UP000295547">
    <property type="component" value="Unassembled WGS sequence"/>
</dbReference>
<protein>
    <submittedName>
        <fullName evidence="1">PglZ domain-containing protein</fullName>
    </submittedName>
</protein>
<evidence type="ECO:0000313" key="1">
    <source>
        <dbReference type="EMBL" id="TCU21803.1"/>
    </source>
</evidence>
<dbReference type="EMBL" id="SMBJ01000010">
    <property type="protein sequence ID" value="TCU21803.1"/>
    <property type="molecule type" value="Genomic_DNA"/>
</dbReference>
<proteinExistence type="predicted"/>
<name>A0A4R3QIW8_9HYPH</name>
<reference evidence="1 2" key="1">
    <citation type="submission" date="2019-03" db="EMBL/GenBank/DDBJ databases">
        <title>Genomic Encyclopedia of Type Strains, Phase IV (KMG-V): Genome sequencing to study the core and pangenomes of soil and plant-associated prokaryotes.</title>
        <authorList>
            <person name="Whitman W."/>
        </authorList>
    </citation>
    <scope>NUCLEOTIDE SEQUENCE [LARGE SCALE GENOMIC DNA]</scope>
    <source>
        <strain evidence="1 2">Gr42</strain>
    </source>
</reference>
<keyword evidence="2" id="KW-1185">Reference proteome</keyword>
<accession>A0A4R3QIW8</accession>
<dbReference type="Pfam" id="PF08665">
    <property type="entry name" value="PglZ"/>
    <property type="match status" value="1"/>
</dbReference>
<dbReference type="RefSeq" id="WP_132661707.1">
    <property type="nucleotide sequence ID" value="NZ_SMBJ01000010.1"/>
</dbReference>
<dbReference type="AlphaFoldDB" id="A0A4R3QIW8"/>
<organism evidence="1 2">
    <name type="scientific">Rhizobium azibense</name>
    <dbReference type="NCBI Taxonomy" id="1136135"/>
    <lineage>
        <taxon>Bacteria</taxon>
        <taxon>Pseudomonadati</taxon>
        <taxon>Pseudomonadota</taxon>
        <taxon>Alphaproteobacteria</taxon>
        <taxon>Hyphomicrobiales</taxon>
        <taxon>Rhizobiaceae</taxon>
        <taxon>Rhizobium/Agrobacterium group</taxon>
        <taxon>Rhizobium</taxon>
    </lineage>
</organism>
<gene>
    <name evidence="1" type="ORF">EV130_110147</name>
</gene>
<dbReference type="OrthoDB" id="9769734at2"/>
<comment type="caution">
    <text evidence="1">The sequence shown here is derived from an EMBL/GenBank/DDBJ whole genome shotgun (WGS) entry which is preliminary data.</text>
</comment>
<sequence length="842" mass="93080">MSIATFIRDQIFLPRLRLAGCIVVYDSERRYHDQCVSLANERTTVVDASESGIEAREAALSALQEVGKPNSGLDGVLIYVPTKKPQTDEEMQVDPFSIYGKCGAVFPQDDGDEYLSLCLRARPDHITEIRKAFAAMPAGPAFAVIDAIGGGASWPHLRAALGVESGREILAALLVPNDRQSVALKSADAWTDEAREFLRTTLSMTVKTRGKTWGSFADELWRYVLFSEFVFDLPGALPASLKDVPHAPPEARPVVEDVCDRLRNDPRWRSTYVERAETIEAEFDLPNQCAAIEDLGERDTFPFEERTYLRVAIKGITTADVDAARRVLMRHKNSVWLGKGESQAQWELVRSGLNLIEACEDYERQLPDHARSQSDLIDFYVTTLREVDRLHREFEQAVGEFIDPHGMMQEVVQQARLRYRRMAERVQTLFMKHLSASGWPPAGRLANVDVFDHFVGERLKDAGRRVAYILVDALRYELGVALEKMVAEDGPVELQAAYAQLPTITPVGMASLLPDARAQLTLSTETGVLMPKFGSAPVANVGARMDILRKRFGDRFSEMLLSDFARNRLKIASTVDLLVLRSTEIDSQLENNPETTLGLIPATLKLVRVALHKLKGMGFNEAVIVTDHGFFLNAQADHGDVCSKPPGKWTINAHDRMLLGAGNEDAHNLVIAPDKLGIRTDAPQTALPRTMAPYSSGHLYFHGGASLAEAIVPVIVARLDAAEQPSVSRATVELNYRNGSTRITTYVPVIEVSLVSDDMFSQGVSVELLLEAQDAKGRVVGEPRPSADVNPATRTITLLPGQRKQIALGMDREFEGKFTIKALNPSTLASYSTLTLETDYTV</sequence>